<dbReference type="Proteomes" id="UP000887566">
    <property type="component" value="Unplaced"/>
</dbReference>
<evidence type="ECO:0000313" key="2">
    <source>
        <dbReference type="Proteomes" id="UP000887566"/>
    </source>
</evidence>
<accession>A0A914VLY7</accession>
<keyword evidence="1" id="KW-1133">Transmembrane helix</keyword>
<proteinExistence type="predicted"/>
<sequence length="101" mass="10960">MIAPKNTGGGDDVLVAFGNSSSPIASTENVLEAQVTLVWILCILGIVALLLSATVLCGKCSKKSYFPHLTGSSSTQTKQNRTNARDWDYINIAYVHQERYP</sequence>
<feature type="transmembrane region" description="Helical" evidence="1">
    <location>
        <begin position="37"/>
        <end position="58"/>
    </location>
</feature>
<keyword evidence="1" id="KW-0812">Transmembrane</keyword>
<keyword evidence="2" id="KW-1185">Reference proteome</keyword>
<evidence type="ECO:0000256" key="1">
    <source>
        <dbReference type="SAM" id="Phobius"/>
    </source>
</evidence>
<keyword evidence="1" id="KW-0472">Membrane</keyword>
<evidence type="ECO:0000313" key="3">
    <source>
        <dbReference type="WBParaSite" id="PSAMB.scaffold2167size24911.g16633.t1"/>
    </source>
</evidence>
<name>A0A914VLY7_9BILA</name>
<organism evidence="2 3">
    <name type="scientific">Plectus sambesii</name>
    <dbReference type="NCBI Taxonomy" id="2011161"/>
    <lineage>
        <taxon>Eukaryota</taxon>
        <taxon>Metazoa</taxon>
        <taxon>Ecdysozoa</taxon>
        <taxon>Nematoda</taxon>
        <taxon>Chromadorea</taxon>
        <taxon>Plectida</taxon>
        <taxon>Plectina</taxon>
        <taxon>Plectoidea</taxon>
        <taxon>Plectidae</taxon>
        <taxon>Plectus</taxon>
    </lineage>
</organism>
<dbReference type="WBParaSite" id="PSAMB.scaffold2167size24911.g16633.t1">
    <property type="protein sequence ID" value="PSAMB.scaffold2167size24911.g16633.t1"/>
    <property type="gene ID" value="PSAMB.scaffold2167size24911.g16633"/>
</dbReference>
<dbReference type="AlphaFoldDB" id="A0A914VLY7"/>
<reference evidence="3" key="1">
    <citation type="submission" date="2022-11" db="UniProtKB">
        <authorList>
            <consortium name="WormBaseParasite"/>
        </authorList>
    </citation>
    <scope>IDENTIFICATION</scope>
</reference>
<protein>
    <submittedName>
        <fullName evidence="3">Uncharacterized protein</fullName>
    </submittedName>
</protein>